<evidence type="ECO:0000256" key="2">
    <source>
        <dbReference type="ARBA" id="ARBA00012438"/>
    </source>
</evidence>
<evidence type="ECO:0000313" key="12">
    <source>
        <dbReference type="EMBL" id="PWJ44629.1"/>
    </source>
</evidence>
<dbReference type="GO" id="GO:0000155">
    <property type="term" value="F:phosphorelay sensor kinase activity"/>
    <property type="evidence" value="ECO:0007669"/>
    <property type="project" value="InterPro"/>
</dbReference>
<accession>A0A315ZHF8</accession>
<dbReference type="Proteomes" id="UP000245535">
    <property type="component" value="Unassembled WGS sequence"/>
</dbReference>
<protein>
    <recommendedName>
        <fullName evidence="2">histidine kinase</fullName>
        <ecNumber evidence="2">2.7.13.3</ecNumber>
    </recommendedName>
</protein>
<keyword evidence="8" id="KW-1133">Transmembrane helix</keyword>
<evidence type="ECO:0000256" key="1">
    <source>
        <dbReference type="ARBA" id="ARBA00000085"/>
    </source>
</evidence>
<dbReference type="OrthoDB" id="9806995at2"/>
<dbReference type="Pfam" id="PF12833">
    <property type="entry name" value="HTH_18"/>
    <property type="match status" value="1"/>
</dbReference>
<dbReference type="Gene3D" id="3.40.50.2300">
    <property type="match status" value="1"/>
</dbReference>
<dbReference type="GO" id="GO:0043565">
    <property type="term" value="F:sequence-specific DNA binding"/>
    <property type="evidence" value="ECO:0007669"/>
    <property type="project" value="InterPro"/>
</dbReference>
<keyword evidence="7" id="KW-0175">Coiled coil</keyword>
<evidence type="ECO:0000256" key="5">
    <source>
        <dbReference type="ARBA" id="ARBA00022777"/>
    </source>
</evidence>
<dbReference type="SUPFAM" id="SSF52172">
    <property type="entry name" value="CheY-like"/>
    <property type="match status" value="1"/>
</dbReference>
<keyword evidence="8" id="KW-0472">Membrane</keyword>
<feature type="transmembrane region" description="Helical" evidence="8">
    <location>
        <begin position="127"/>
        <end position="146"/>
    </location>
</feature>
<dbReference type="SMART" id="SM00448">
    <property type="entry name" value="REC"/>
    <property type="match status" value="1"/>
</dbReference>
<dbReference type="Gene3D" id="1.10.287.130">
    <property type="match status" value="1"/>
</dbReference>
<reference evidence="12 13" key="1">
    <citation type="submission" date="2018-03" db="EMBL/GenBank/DDBJ databases">
        <title>Genomic Encyclopedia of Archaeal and Bacterial Type Strains, Phase II (KMG-II): from individual species to whole genera.</title>
        <authorList>
            <person name="Goeker M."/>
        </authorList>
    </citation>
    <scope>NUCLEOTIDE SEQUENCE [LARGE SCALE GENOMIC DNA]</scope>
    <source>
        <strain evidence="12 13">DSM 28229</strain>
    </source>
</reference>
<dbReference type="Gene3D" id="3.30.565.10">
    <property type="entry name" value="Histidine kinase-like ATPase, C-terminal domain"/>
    <property type="match status" value="1"/>
</dbReference>
<feature type="transmembrane region" description="Helical" evidence="8">
    <location>
        <begin position="31"/>
        <end position="50"/>
    </location>
</feature>
<dbReference type="CDD" id="cd00075">
    <property type="entry name" value="HATPase"/>
    <property type="match status" value="1"/>
</dbReference>
<dbReference type="InterPro" id="IPR011006">
    <property type="entry name" value="CheY-like_superfamily"/>
</dbReference>
<dbReference type="InterPro" id="IPR003661">
    <property type="entry name" value="HisK_dim/P_dom"/>
</dbReference>
<proteinExistence type="predicted"/>
<feature type="domain" description="Histidine kinase" evidence="10">
    <location>
        <begin position="219"/>
        <end position="428"/>
    </location>
</feature>
<dbReference type="SMART" id="SM00342">
    <property type="entry name" value="HTH_ARAC"/>
    <property type="match status" value="1"/>
</dbReference>
<dbReference type="PROSITE" id="PS50109">
    <property type="entry name" value="HIS_KIN"/>
    <property type="match status" value="1"/>
</dbReference>
<dbReference type="InterPro" id="IPR018060">
    <property type="entry name" value="HTH_AraC"/>
</dbReference>
<dbReference type="SMART" id="SM00388">
    <property type="entry name" value="HisKA"/>
    <property type="match status" value="1"/>
</dbReference>
<evidence type="ECO:0000256" key="4">
    <source>
        <dbReference type="ARBA" id="ARBA00022679"/>
    </source>
</evidence>
<name>A0A315ZHF8_SEDFL</name>
<dbReference type="PANTHER" id="PTHR43547">
    <property type="entry name" value="TWO-COMPONENT HISTIDINE KINASE"/>
    <property type="match status" value="1"/>
</dbReference>
<feature type="transmembrane region" description="Helical" evidence="8">
    <location>
        <begin position="158"/>
        <end position="174"/>
    </location>
</feature>
<dbReference type="SMART" id="SM00387">
    <property type="entry name" value="HATPase_c"/>
    <property type="match status" value="1"/>
</dbReference>
<feature type="transmembrane region" description="Helical" evidence="8">
    <location>
        <begin position="59"/>
        <end position="77"/>
    </location>
</feature>
<evidence type="ECO:0000256" key="8">
    <source>
        <dbReference type="SAM" id="Phobius"/>
    </source>
</evidence>
<evidence type="ECO:0000256" key="6">
    <source>
        <dbReference type="PROSITE-ProRule" id="PRU00169"/>
    </source>
</evidence>
<dbReference type="FunFam" id="3.30.565.10:FF:000006">
    <property type="entry name" value="Sensor histidine kinase WalK"/>
    <property type="match status" value="1"/>
</dbReference>
<comment type="caution">
    <text evidence="12">The sequence shown here is derived from an EMBL/GenBank/DDBJ whole genome shotgun (WGS) entry which is preliminary data.</text>
</comment>
<dbReference type="PRINTS" id="PR00344">
    <property type="entry name" value="BCTRLSENSOR"/>
</dbReference>
<dbReference type="CDD" id="cd00082">
    <property type="entry name" value="HisKA"/>
    <property type="match status" value="1"/>
</dbReference>
<dbReference type="CDD" id="cd00156">
    <property type="entry name" value="REC"/>
    <property type="match status" value="1"/>
</dbReference>
<dbReference type="Pfam" id="PF00512">
    <property type="entry name" value="HisKA"/>
    <property type="match status" value="1"/>
</dbReference>
<dbReference type="Gene3D" id="1.10.10.60">
    <property type="entry name" value="Homeodomain-like"/>
    <property type="match status" value="1"/>
</dbReference>
<evidence type="ECO:0000313" key="13">
    <source>
        <dbReference type="Proteomes" id="UP000245535"/>
    </source>
</evidence>
<dbReference type="PROSITE" id="PS50110">
    <property type="entry name" value="RESPONSE_REGULATORY"/>
    <property type="match status" value="1"/>
</dbReference>
<dbReference type="PANTHER" id="PTHR43547:SF2">
    <property type="entry name" value="HYBRID SIGNAL TRANSDUCTION HISTIDINE KINASE C"/>
    <property type="match status" value="1"/>
</dbReference>
<dbReference type="RefSeq" id="WP_109616111.1">
    <property type="nucleotide sequence ID" value="NZ_QGDO01000001.1"/>
</dbReference>
<dbReference type="SUPFAM" id="SSF55874">
    <property type="entry name" value="ATPase domain of HSP90 chaperone/DNA topoisomerase II/histidine kinase"/>
    <property type="match status" value="1"/>
</dbReference>
<keyword evidence="4" id="KW-0808">Transferase</keyword>
<keyword evidence="3 6" id="KW-0597">Phosphoprotein</keyword>
<gene>
    <name evidence="12" type="ORF">BC781_1011000</name>
</gene>
<dbReference type="InterPro" id="IPR003594">
    <property type="entry name" value="HATPase_dom"/>
</dbReference>
<dbReference type="SUPFAM" id="SSF47384">
    <property type="entry name" value="Homodimeric domain of signal transducing histidine kinase"/>
    <property type="match status" value="1"/>
</dbReference>
<dbReference type="EMBL" id="QGDO01000001">
    <property type="protein sequence ID" value="PWJ44629.1"/>
    <property type="molecule type" value="Genomic_DNA"/>
</dbReference>
<dbReference type="Pfam" id="PF02518">
    <property type="entry name" value="HATPase_c"/>
    <property type="match status" value="1"/>
</dbReference>
<keyword evidence="5 12" id="KW-0418">Kinase</keyword>
<sequence length="694" mass="80924">MTFYWLEYLIDIGTGNGNTKDDDKKVRYLNIYTYAWQVVVIISSIFNYILNMWRWDEQIILFAGFIFCAISQILQAFRMYSLARGLIILMSFAHGYLYPNVILPSTLMEYYLIFPLILILVLYEDKWVYYVTLTVATITFTLPNYFFLHYPIETFNQVSNPIFFIVLFLAFLFFKNQNTKNERLLEKQKNEALQQKVIIENQKKELEELNRFQTKFFVNISHELRTPLTLIDGYIHQISTPLDEVQLISKQTQKMTHIVNDMLDISKTKFNKLELRLIDVDFCELIYKVYSSFLPAFEQKGISLTLHSSLKKAYIKADYLYLERAFNNIIHNGLKFTNTGGSLEINIHDFQNELFIKIIDNGIGINEVDLQHIFKRFYQGTNDINTAEGSGIGLSFTKDIIELHHGKISIESKEGNGTQIFVNLPLLESQEGTITSNELPNSQISDHIHQTAQNAKRILLVEDHDEMRQYLKTLLKDFQIFEASDGEDALKVLSQKEIDYIITDYMMPKMDGHKLVRKIKALNIDIPILILTARIDLEGKLNLLRLGVDDYLHKPFSKEELLIRINRALKNYDIRKSFNTKEDIPTEKTEIVNPFLEQLKLFIKDHCAISNFGLQDICDELALSQSSLYRKVKSLTGLSPNEFVRDVKLEKAKTLVDQKVYSTHKELSYAVGFSKTAYFIQLYQQRYGRKPFDK</sequence>
<feature type="modified residue" description="4-aspartylphosphate" evidence="6">
    <location>
        <position position="504"/>
    </location>
</feature>
<feature type="domain" description="Response regulatory" evidence="11">
    <location>
        <begin position="457"/>
        <end position="569"/>
    </location>
</feature>
<dbReference type="PROSITE" id="PS01124">
    <property type="entry name" value="HTH_ARAC_FAMILY_2"/>
    <property type="match status" value="1"/>
</dbReference>
<dbReference type="InterPro" id="IPR036097">
    <property type="entry name" value="HisK_dim/P_sf"/>
</dbReference>
<evidence type="ECO:0000259" key="11">
    <source>
        <dbReference type="PROSITE" id="PS50110"/>
    </source>
</evidence>
<feature type="domain" description="HTH araC/xylS-type" evidence="9">
    <location>
        <begin position="597"/>
        <end position="694"/>
    </location>
</feature>
<feature type="transmembrane region" description="Helical" evidence="8">
    <location>
        <begin position="97"/>
        <end position="120"/>
    </location>
</feature>
<evidence type="ECO:0000256" key="3">
    <source>
        <dbReference type="ARBA" id="ARBA00022553"/>
    </source>
</evidence>
<dbReference type="Pfam" id="PF00072">
    <property type="entry name" value="Response_reg"/>
    <property type="match status" value="1"/>
</dbReference>
<comment type="catalytic activity">
    <reaction evidence="1">
        <text>ATP + protein L-histidine = ADP + protein N-phospho-L-histidine.</text>
        <dbReference type="EC" id="2.7.13.3"/>
    </reaction>
</comment>
<dbReference type="InterPro" id="IPR005467">
    <property type="entry name" value="His_kinase_dom"/>
</dbReference>
<keyword evidence="8" id="KW-0812">Transmembrane</keyword>
<dbReference type="GO" id="GO:0003700">
    <property type="term" value="F:DNA-binding transcription factor activity"/>
    <property type="evidence" value="ECO:0007669"/>
    <property type="project" value="InterPro"/>
</dbReference>
<evidence type="ECO:0000256" key="7">
    <source>
        <dbReference type="SAM" id="Coils"/>
    </source>
</evidence>
<evidence type="ECO:0000259" key="9">
    <source>
        <dbReference type="PROSITE" id="PS01124"/>
    </source>
</evidence>
<dbReference type="InterPro" id="IPR036890">
    <property type="entry name" value="HATPase_C_sf"/>
</dbReference>
<dbReference type="InterPro" id="IPR004358">
    <property type="entry name" value="Sig_transdc_His_kin-like_C"/>
</dbReference>
<keyword evidence="13" id="KW-1185">Reference proteome</keyword>
<evidence type="ECO:0000259" key="10">
    <source>
        <dbReference type="PROSITE" id="PS50109"/>
    </source>
</evidence>
<dbReference type="EC" id="2.7.13.3" evidence="2"/>
<dbReference type="InterPro" id="IPR001789">
    <property type="entry name" value="Sig_transdc_resp-reg_receiver"/>
</dbReference>
<dbReference type="AlphaFoldDB" id="A0A315ZHF8"/>
<organism evidence="12 13">
    <name type="scientific">Sediminitomix flava</name>
    <dbReference type="NCBI Taxonomy" id="379075"/>
    <lineage>
        <taxon>Bacteria</taxon>
        <taxon>Pseudomonadati</taxon>
        <taxon>Bacteroidota</taxon>
        <taxon>Cytophagia</taxon>
        <taxon>Cytophagales</taxon>
        <taxon>Flammeovirgaceae</taxon>
        <taxon>Sediminitomix</taxon>
    </lineage>
</organism>
<feature type="coiled-coil region" evidence="7">
    <location>
        <begin position="176"/>
        <end position="209"/>
    </location>
</feature>